<comment type="caution">
    <text evidence="4">The sequence shown here is derived from an EMBL/GenBank/DDBJ whole genome shotgun (WGS) entry which is preliminary data.</text>
</comment>
<evidence type="ECO:0000313" key="5">
    <source>
        <dbReference type="Proteomes" id="UP001604277"/>
    </source>
</evidence>
<feature type="region of interest" description="Disordered" evidence="2">
    <location>
        <begin position="93"/>
        <end position="130"/>
    </location>
</feature>
<keyword evidence="1" id="KW-0378">Hydrolase</keyword>
<dbReference type="PANTHER" id="PTHR46483">
    <property type="entry name" value="PHOSPHOLIPASE A1 PLIP2, CHLOROPLASTIC"/>
    <property type="match status" value="1"/>
</dbReference>
<name>A0ABD1WU40_9LAMI</name>
<dbReference type="Proteomes" id="UP001604277">
    <property type="component" value="Unassembled WGS sequence"/>
</dbReference>
<dbReference type="Gene3D" id="3.40.50.1820">
    <property type="entry name" value="alpha/beta hydrolase"/>
    <property type="match status" value="1"/>
</dbReference>
<dbReference type="SUPFAM" id="SSF53474">
    <property type="entry name" value="alpha/beta-Hydrolases"/>
    <property type="match status" value="1"/>
</dbReference>
<organism evidence="4 5">
    <name type="scientific">Forsythia ovata</name>
    <dbReference type="NCBI Taxonomy" id="205694"/>
    <lineage>
        <taxon>Eukaryota</taxon>
        <taxon>Viridiplantae</taxon>
        <taxon>Streptophyta</taxon>
        <taxon>Embryophyta</taxon>
        <taxon>Tracheophyta</taxon>
        <taxon>Spermatophyta</taxon>
        <taxon>Magnoliopsida</taxon>
        <taxon>eudicotyledons</taxon>
        <taxon>Gunneridae</taxon>
        <taxon>Pentapetalae</taxon>
        <taxon>asterids</taxon>
        <taxon>lamiids</taxon>
        <taxon>Lamiales</taxon>
        <taxon>Oleaceae</taxon>
        <taxon>Forsythieae</taxon>
        <taxon>Forsythia</taxon>
    </lineage>
</organism>
<dbReference type="InterPro" id="IPR029058">
    <property type="entry name" value="AB_hydrolase_fold"/>
</dbReference>
<evidence type="ECO:0000259" key="3">
    <source>
        <dbReference type="Pfam" id="PF01764"/>
    </source>
</evidence>
<evidence type="ECO:0000256" key="2">
    <source>
        <dbReference type="SAM" id="MobiDB-lite"/>
    </source>
</evidence>
<sequence>MNANDENKGECCNENEDCDLCTIDEDGDEKIEFNGKSFSKLLKKVSLSETRLYAQMSYLGALAYSIPQIKTKNLLRLQGLRFVTSSLEKTEQELKAEKEKVSVEDQQKEKKTAEARDAEENAMAEGGVEKSNMKQINASAAYEIAASYLHAHTKSILHFRTSKSNPSENFLEETKCNMDNVNMMNGDVASLMATTDSVTAVVAAKEEVKQALADDLNSTKSSPCEWFACDDDQSATRFFVIQGSESLASWQANLLFEPIQFEGLDVLVHRGIYEAAKGTYEQMLPEIRAHLKSHGNCTRFRFMFVSFYGWKFYE</sequence>
<dbReference type="PANTHER" id="PTHR46483:SF4">
    <property type="entry name" value="PHOSPHOLIPASE A1 PLIP2, CHLOROPLASTIC"/>
    <property type="match status" value="1"/>
</dbReference>
<keyword evidence="5" id="KW-1185">Reference proteome</keyword>
<reference evidence="5" key="1">
    <citation type="submission" date="2024-07" db="EMBL/GenBank/DDBJ databases">
        <title>Two chromosome-level genome assemblies of Korean endemic species Abeliophyllum distichum and Forsythia ovata (Oleaceae).</title>
        <authorList>
            <person name="Jang H."/>
        </authorList>
    </citation>
    <scope>NUCLEOTIDE SEQUENCE [LARGE SCALE GENOMIC DNA]</scope>
</reference>
<evidence type="ECO:0000313" key="4">
    <source>
        <dbReference type="EMBL" id="KAL2553097.1"/>
    </source>
</evidence>
<dbReference type="InterPro" id="IPR043367">
    <property type="entry name" value="PLIP1/2/3"/>
</dbReference>
<gene>
    <name evidence="4" type="ORF">Fot_06716</name>
</gene>
<dbReference type="Pfam" id="PF01764">
    <property type="entry name" value="Lipase_3"/>
    <property type="match status" value="1"/>
</dbReference>
<dbReference type="GO" id="GO:0016787">
    <property type="term" value="F:hydrolase activity"/>
    <property type="evidence" value="ECO:0007669"/>
    <property type="project" value="UniProtKB-KW"/>
</dbReference>
<dbReference type="InterPro" id="IPR002921">
    <property type="entry name" value="Fungal_lipase-type"/>
</dbReference>
<evidence type="ECO:0000256" key="1">
    <source>
        <dbReference type="ARBA" id="ARBA00022801"/>
    </source>
</evidence>
<dbReference type="EMBL" id="JBFOLJ010000002">
    <property type="protein sequence ID" value="KAL2553097.1"/>
    <property type="molecule type" value="Genomic_DNA"/>
</dbReference>
<accession>A0ABD1WU40</accession>
<dbReference type="AlphaFoldDB" id="A0ABD1WU40"/>
<proteinExistence type="predicted"/>
<feature type="domain" description="Fungal lipase-type" evidence="3">
    <location>
        <begin position="239"/>
        <end position="296"/>
    </location>
</feature>
<protein>
    <submittedName>
        <fullName evidence="4">Alpha/beta-hydrolase superfamily protein</fullName>
    </submittedName>
</protein>
<feature type="compositionally biased region" description="Basic and acidic residues" evidence="2">
    <location>
        <begin position="93"/>
        <end position="119"/>
    </location>
</feature>